<evidence type="ECO:0000313" key="2">
    <source>
        <dbReference type="EMBL" id="KKN57008.1"/>
    </source>
</evidence>
<evidence type="ECO:0008006" key="3">
    <source>
        <dbReference type="Google" id="ProtNLM"/>
    </source>
</evidence>
<comment type="caution">
    <text evidence="2">The sequence shown here is derived from an EMBL/GenBank/DDBJ whole genome shotgun (WGS) entry which is preliminary data.</text>
</comment>
<feature type="transmembrane region" description="Helical" evidence="1">
    <location>
        <begin position="6"/>
        <end position="26"/>
    </location>
</feature>
<dbReference type="PANTHER" id="PTHR38602:SF1">
    <property type="entry name" value="INNER MEMBRANE PROTEIN"/>
    <property type="match status" value="1"/>
</dbReference>
<sequence length="65" mass="7049">CRHPVTDFVAALGLLLVIEGVVYCLFPDAIRRIGRMAEAMPDTSMRAGGLVAMIIGVGLVWLVRH</sequence>
<keyword evidence="1" id="KW-0812">Transmembrane</keyword>
<evidence type="ECO:0000256" key="1">
    <source>
        <dbReference type="SAM" id="Phobius"/>
    </source>
</evidence>
<gene>
    <name evidence="2" type="ORF">LCGC14_0566300</name>
</gene>
<name>A0A0F9UTP7_9ZZZZ</name>
<accession>A0A0F9UTP7</accession>
<feature type="transmembrane region" description="Helical" evidence="1">
    <location>
        <begin position="47"/>
        <end position="63"/>
    </location>
</feature>
<keyword evidence="1" id="KW-0472">Membrane</keyword>
<protein>
    <recommendedName>
        <fullName evidence="3">DUF2065 domain-containing protein</fullName>
    </recommendedName>
</protein>
<organism evidence="2">
    <name type="scientific">marine sediment metagenome</name>
    <dbReference type="NCBI Taxonomy" id="412755"/>
    <lineage>
        <taxon>unclassified sequences</taxon>
        <taxon>metagenomes</taxon>
        <taxon>ecological metagenomes</taxon>
    </lineage>
</organism>
<dbReference type="PANTHER" id="PTHR38602">
    <property type="entry name" value="INNER MEMBRANE PROTEIN-RELATED"/>
    <property type="match status" value="1"/>
</dbReference>
<dbReference type="AlphaFoldDB" id="A0A0F9UTP7"/>
<reference evidence="2" key="1">
    <citation type="journal article" date="2015" name="Nature">
        <title>Complex archaea that bridge the gap between prokaryotes and eukaryotes.</title>
        <authorList>
            <person name="Spang A."/>
            <person name="Saw J.H."/>
            <person name="Jorgensen S.L."/>
            <person name="Zaremba-Niedzwiedzka K."/>
            <person name="Martijn J."/>
            <person name="Lind A.E."/>
            <person name="van Eijk R."/>
            <person name="Schleper C."/>
            <person name="Guy L."/>
            <person name="Ettema T.J."/>
        </authorList>
    </citation>
    <scope>NUCLEOTIDE SEQUENCE</scope>
</reference>
<proteinExistence type="predicted"/>
<feature type="non-terminal residue" evidence="2">
    <location>
        <position position="1"/>
    </location>
</feature>
<dbReference type="EMBL" id="LAZR01000823">
    <property type="protein sequence ID" value="KKN57008.1"/>
    <property type="molecule type" value="Genomic_DNA"/>
</dbReference>
<dbReference type="InterPro" id="IPR019201">
    <property type="entry name" value="DUF2065"/>
</dbReference>
<dbReference type="Pfam" id="PF09838">
    <property type="entry name" value="DUF2065"/>
    <property type="match status" value="1"/>
</dbReference>
<keyword evidence="1" id="KW-1133">Transmembrane helix</keyword>